<reference evidence="13 14" key="1">
    <citation type="journal article" date="2019" name="Int. J. Syst. Evol. Microbiol.">
        <title>The Global Catalogue of Microorganisms (GCM) 10K type strain sequencing project: providing services to taxonomists for standard genome sequencing and annotation.</title>
        <authorList>
            <consortium name="The Broad Institute Genomics Platform"/>
            <consortium name="The Broad Institute Genome Sequencing Center for Infectious Disease"/>
            <person name="Wu L."/>
            <person name="Ma J."/>
        </authorList>
    </citation>
    <scope>NUCLEOTIDE SEQUENCE [LARGE SCALE GENOMIC DNA]</scope>
    <source>
        <strain evidence="13 14">JCM 12928</strain>
    </source>
</reference>
<comment type="subcellular location">
    <subcellularLocation>
        <location evidence="1 8">Cell outer membrane</location>
        <topology evidence="1 8">Multi-pass membrane protein</topology>
    </subcellularLocation>
</comment>
<feature type="signal peptide" evidence="10">
    <location>
        <begin position="1"/>
        <end position="26"/>
    </location>
</feature>
<keyword evidence="4 8" id="KW-0812">Transmembrane</keyword>
<evidence type="ECO:0000256" key="10">
    <source>
        <dbReference type="SAM" id="SignalP"/>
    </source>
</evidence>
<gene>
    <name evidence="13" type="ORF">GCM10009422_01400</name>
</gene>
<feature type="chain" id="PRO_5045869658" evidence="10">
    <location>
        <begin position="27"/>
        <end position="1122"/>
    </location>
</feature>
<keyword evidence="7 8" id="KW-0998">Cell outer membrane</keyword>
<evidence type="ECO:0000256" key="1">
    <source>
        <dbReference type="ARBA" id="ARBA00004571"/>
    </source>
</evidence>
<dbReference type="InterPro" id="IPR037066">
    <property type="entry name" value="Plug_dom_sf"/>
</dbReference>
<keyword evidence="6 8" id="KW-0472">Membrane</keyword>
<evidence type="ECO:0000259" key="11">
    <source>
        <dbReference type="Pfam" id="PF00593"/>
    </source>
</evidence>
<dbReference type="PANTHER" id="PTHR47234">
    <property type="match status" value="1"/>
</dbReference>
<name>A0ABN1GFA6_9CAUL</name>
<evidence type="ECO:0000259" key="12">
    <source>
        <dbReference type="Pfam" id="PF07715"/>
    </source>
</evidence>
<feature type="domain" description="TonB-dependent receptor plug" evidence="12">
    <location>
        <begin position="61"/>
        <end position="175"/>
    </location>
</feature>
<keyword evidence="14" id="KW-1185">Reference proteome</keyword>
<comment type="similarity">
    <text evidence="8 9">Belongs to the TonB-dependent receptor family.</text>
</comment>
<proteinExistence type="inferred from homology"/>
<protein>
    <submittedName>
        <fullName evidence="13">TonB-dependent receptor</fullName>
    </submittedName>
</protein>
<dbReference type="Pfam" id="PF07715">
    <property type="entry name" value="Plug"/>
    <property type="match status" value="1"/>
</dbReference>
<keyword evidence="2 8" id="KW-0813">Transport</keyword>
<evidence type="ECO:0000256" key="3">
    <source>
        <dbReference type="ARBA" id="ARBA00022452"/>
    </source>
</evidence>
<evidence type="ECO:0000256" key="5">
    <source>
        <dbReference type="ARBA" id="ARBA00023077"/>
    </source>
</evidence>
<evidence type="ECO:0000256" key="2">
    <source>
        <dbReference type="ARBA" id="ARBA00022448"/>
    </source>
</evidence>
<evidence type="ECO:0000256" key="4">
    <source>
        <dbReference type="ARBA" id="ARBA00022692"/>
    </source>
</evidence>
<comment type="caution">
    <text evidence="13">The sequence shown here is derived from an EMBL/GenBank/DDBJ whole genome shotgun (WGS) entry which is preliminary data.</text>
</comment>
<dbReference type="RefSeq" id="WP_343788832.1">
    <property type="nucleotide sequence ID" value="NZ_BAAAGA010000001.1"/>
</dbReference>
<feature type="domain" description="TonB-dependent receptor-like beta-barrel" evidence="11">
    <location>
        <begin position="580"/>
        <end position="1088"/>
    </location>
</feature>
<dbReference type="Pfam" id="PF00593">
    <property type="entry name" value="TonB_dep_Rec_b-barrel"/>
    <property type="match status" value="1"/>
</dbReference>
<evidence type="ECO:0000256" key="9">
    <source>
        <dbReference type="RuleBase" id="RU003357"/>
    </source>
</evidence>
<keyword evidence="13" id="KW-0675">Receptor</keyword>
<keyword evidence="3 8" id="KW-1134">Transmembrane beta strand</keyword>
<keyword evidence="5 9" id="KW-0798">TonB box</keyword>
<evidence type="ECO:0000256" key="8">
    <source>
        <dbReference type="PROSITE-ProRule" id="PRU01360"/>
    </source>
</evidence>
<keyword evidence="10" id="KW-0732">Signal</keyword>
<dbReference type="InterPro" id="IPR000531">
    <property type="entry name" value="Beta-barrel_TonB"/>
</dbReference>
<dbReference type="InterPro" id="IPR012910">
    <property type="entry name" value="Plug_dom"/>
</dbReference>
<dbReference type="PROSITE" id="PS52016">
    <property type="entry name" value="TONB_DEPENDENT_REC_3"/>
    <property type="match status" value="1"/>
</dbReference>
<dbReference type="InterPro" id="IPR039426">
    <property type="entry name" value="TonB-dep_rcpt-like"/>
</dbReference>
<evidence type="ECO:0000256" key="6">
    <source>
        <dbReference type="ARBA" id="ARBA00023136"/>
    </source>
</evidence>
<dbReference type="SUPFAM" id="SSF56935">
    <property type="entry name" value="Porins"/>
    <property type="match status" value="1"/>
</dbReference>
<accession>A0ABN1GFA6</accession>
<evidence type="ECO:0000256" key="7">
    <source>
        <dbReference type="ARBA" id="ARBA00023237"/>
    </source>
</evidence>
<dbReference type="EMBL" id="BAAAGA010000001">
    <property type="protein sequence ID" value="GAA0610310.1"/>
    <property type="molecule type" value="Genomic_DNA"/>
</dbReference>
<dbReference type="InterPro" id="IPR036942">
    <property type="entry name" value="Beta-barrel_TonB_sf"/>
</dbReference>
<dbReference type="PANTHER" id="PTHR47234:SF2">
    <property type="entry name" value="TONB-DEPENDENT RECEPTOR"/>
    <property type="match status" value="1"/>
</dbReference>
<organism evidence="13 14">
    <name type="scientific">Brevundimonas kwangchunensis</name>
    <dbReference type="NCBI Taxonomy" id="322163"/>
    <lineage>
        <taxon>Bacteria</taxon>
        <taxon>Pseudomonadati</taxon>
        <taxon>Pseudomonadota</taxon>
        <taxon>Alphaproteobacteria</taxon>
        <taxon>Caulobacterales</taxon>
        <taxon>Caulobacteraceae</taxon>
        <taxon>Brevundimonas</taxon>
    </lineage>
</organism>
<dbReference type="Gene3D" id="2.170.130.10">
    <property type="entry name" value="TonB-dependent receptor, plug domain"/>
    <property type="match status" value="1"/>
</dbReference>
<evidence type="ECO:0000313" key="14">
    <source>
        <dbReference type="Proteomes" id="UP001501352"/>
    </source>
</evidence>
<sequence>MKSKRTYLLATSVLAGIMAISGTAQAQDVQGVPSDIAIQDDASQLDEVVVTGSRIRRDPTNAPTPLIQVGRDQLLSTGQTTVIDYLATLPALSNSVVPSDTTGSGLGDGGLSLPNLRSLGSNRTLTLVDGRRHVGSSGGSLAVDVDTIPRLMIENIEIITGGAASVYGADAVSGVLNFVLRKNFEGLEIDANYGMINQNGEANRRISALAGANLLDGRLNVYAHGEYEEVDEVTSMDIDWLRDAPVRIGVDADPTNATSDGLIDSLTYRGVRRIDLPRWGQTTLANASQPSALNNPNVPYEDCFDGGSFTYSANCFGVQPGKTYWYEGSGARLANFGERVGNTGINRPYNIGGDGENPAEFSTGSRVPRSEAARFQVGATFEVTSNIEAYAEAKYVKEDTFDLSQPTFYDIDLLGDAVASYGPGQVNPIYNVANFDLRASDNAFLPQNVKDAIAANVFNVYGEPTDGAPGALLTSIALPQARHSMFGPDRTQENTRELMRFVGGFRGDLDGIGFVRNINWDIGYTYGEVEIQNRERGTDSLRLALAADAIVDTAGIVNGRPGEIVCRVQVLQANGTPRTAFDADGNLIQAGIYDYGRNQDLRDSAYGQASINECAPLNVFGKGNQSAAALDYVDAVISITERNVQEQALASVAGELWDFWGAGPIGIALGAEYRREATEATGRDRDTAGRQFLFLNSGPDFPQAEYTSEEFFAELSVPLFRDSMLGEYAEVSGSYRYADYSTVGNVDVYGVNLVYRPIPDIAFKTSFNTSVRVPDLGENFSPLSETFLNGISDPCATLVIAQQDEETRNNRIANCTALAAQQNLSFDFAGDTATNADDYNPAYVGGVSGSLGGNPLLRPEESKSFTFSTVLTPQFMPGFSLVLDYYEITIDDVISAVSAQTLANNCVSGAELNEQACSSIFRNNPDVPFGIGAPASDPIGGFIQRSINYAKLETRGLDFTARYRMDLEEWTGRNWGRLDYALGGMWLIEQKEFLNADDASDFTELAGTVYYPKVRLSSSLTWTPNDIWSVNWTADWQAAQDSVQIRDAVLNVDQRPYSEFNTGDFTRHDFTVRWNVRNDLSVRAGVVNAFDAEQASYLGTTLYSNFDPYGRRFFIGLNYRPF</sequence>
<dbReference type="Gene3D" id="2.40.170.20">
    <property type="entry name" value="TonB-dependent receptor, beta-barrel domain"/>
    <property type="match status" value="1"/>
</dbReference>
<dbReference type="Proteomes" id="UP001501352">
    <property type="component" value="Unassembled WGS sequence"/>
</dbReference>
<evidence type="ECO:0000313" key="13">
    <source>
        <dbReference type="EMBL" id="GAA0610310.1"/>
    </source>
</evidence>